<protein>
    <submittedName>
        <fullName evidence="10">Uncharacterized protein LOC122141736</fullName>
    </submittedName>
</protein>
<evidence type="ECO:0000256" key="9">
    <source>
        <dbReference type="SAM" id="Phobius"/>
    </source>
</evidence>
<evidence type="ECO:0000256" key="8">
    <source>
        <dbReference type="ARBA" id="ARBA00023303"/>
    </source>
</evidence>
<evidence type="ECO:0000256" key="5">
    <source>
        <dbReference type="ARBA" id="ARBA00022989"/>
    </source>
</evidence>
<dbReference type="OrthoDB" id="8964795at2759"/>
<evidence type="ECO:0000313" key="10">
    <source>
        <dbReference type="RefSeq" id="XP_042605720.1"/>
    </source>
</evidence>
<dbReference type="RefSeq" id="XP_042605720.1">
    <property type="nucleotide sequence ID" value="XM_042749786.1"/>
</dbReference>
<proteinExistence type="inferred from homology"/>
<keyword evidence="3" id="KW-0813">Transport</keyword>
<reference evidence="10" key="1">
    <citation type="submission" date="2025-08" db="UniProtKB">
        <authorList>
            <consortium name="RefSeq"/>
        </authorList>
    </citation>
    <scope>IDENTIFICATION</scope>
    <source>
        <tissue evidence="10">Muscle</tissue>
    </source>
</reference>
<dbReference type="PANTHER" id="PTHR32261">
    <property type="entry name" value="CALCIUM HOMEOSTASIS MODULATOR PROTEIN"/>
    <property type="match status" value="1"/>
</dbReference>
<dbReference type="AlphaFoldDB" id="A0A9Q9XQF5"/>
<dbReference type="GO" id="GO:0005886">
    <property type="term" value="C:plasma membrane"/>
    <property type="evidence" value="ECO:0007669"/>
    <property type="project" value="TreeGrafter"/>
</dbReference>
<feature type="transmembrane region" description="Helical" evidence="9">
    <location>
        <begin position="56"/>
        <end position="74"/>
    </location>
</feature>
<evidence type="ECO:0000256" key="3">
    <source>
        <dbReference type="ARBA" id="ARBA00022448"/>
    </source>
</evidence>
<dbReference type="Proteomes" id="UP001155660">
    <property type="component" value="Chromosome B22"/>
</dbReference>
<keyword evidence="7 9" id="KW-0472">Membrane</keyword>
<organism evidence="10">
    <name type="scientific">Cyprinus carpio</name>
    <name type="common">Common carp</name>
    <dbReference type="NCBI Taxonomy" id="7962"/>
    <lineage>
        <taxon>Eukaryota</taxon>
        <taxon>Metazoa</taxon>
        <taxon>Chordata</taxon>
        <taxon>Craniata</taxon>
        <taxon>Vertebrata</taxon>
        <taxon>Euteleostomi</taxon>
        <taxon>Actinopterygii</taxon>
        <taxon>Neopterygii</taxon>
        <taxon>Teleostei</taxon>
        <taxon>Ostariophysi</taxon>
        <taxon>Cypriniformes</taxon>
        <taxon>Cyprinidae</taxon>
        <taxon>Cyprininae</taxon>
        <taxon>Cyprinus</taxon>
    </lineage>
</organism>
<evidence type="ECO:0000256" key="1">
    <source>
        <dbReference type="ARBA" id="ARBA00004141"/>
    </source>
</evidence>
<accession>A0A9Q9XQF5</accession>
<dbReference type="GO" id="GO:0005261">
    <property type="term" value="F:monoatomic cation channel activity"/>
    <property type="evidence" value="ECO:0007669"/>
    <property type="project" value="TreeGrafter"/>
</dbReference>
<evidence type="ECO:0000256" key="2">
    <source>
        <dbReference type="ARBA" id="ARBA00008497"/>
    </source>
</evidence>
<feature type="transmembrane region" description="Helical" evidence="9">
    <location>
        <begin position="86"/>
        <end position="106"/>
    </location>
</feature>
<feature type="transmembrane region" description="Helical" evidence="9">
    <location>
        <begin position="163"/>
        <end position="181"/>
    </location>
</feature>
<comment type="similarity">
    <text evidence="2">Belongs to the CALHM family.</text>
</comment>
<keyword evidence="5 9" id="KW-1133">Transmembrane helix</keyword>
<keyword evidence="4 9" id="KW-0812">Transmembrane</keyword>
<dbReference type="Pfam" id="PF14798">
    <property type="entry name" value="Ca_hom_mod"/>
    <property type="match status" value="1"/>
</dbReference>
<name>A0A9Q9XQF5_CYPCA</name>
<dbReference type="GeneID" id="122141736"/>
<evidence type="ECO:0000256" key="6">
    <source>
        <dbReference type="ARBA" id="ARBA00023065"/>
    </source>
</evidence>
<evidence type="ECO:0000256" key="4">
    <source>
        <dbReference type="ARBA" id="ARBA00022692"/>
    </source>
</evidence>
<sequence>MALPHEYLQFLDNDLVKTSDFTSFPLSILLILLEALTDKDFSCPCNAEQNATLIKLIFIAPCIFVFGLMCILQLNKNGPTRSRRKIGKHFLFTLIPPFVWIMLVLLDGDYIACQKTDWNGVYVLDDQQHVKWCQPTEPVPGKNETELQALTISFIAKSQTSGFVMLLVLGIILIVVVFCVYRCTGEEPPQTTEDRGDYIGTFACYRSEANLPLQLDFE</sequence>
<dbReference type="InterPro" id="IPR029569">
    <property type="entry name" value="CALHM"/>
</dbReference>
<evidence type="ECO:0000256" key="7">
    <source>
        <dbReference type="ARBA" id="ARBA00023136"/>
    </source>
</evidence>
<keyword evidence="8" id="KW-0407">Ion channel</keyword>
<dbReference type="GO" id="GO:1904669">
    <property type="term" value="P:ATP export"/>
    <property type="evidence" value="ECO:0007669"/>
    <property type="project" value="UniProtKB-ARBA"/>
</dbReference>
<gene>
    <name evidence="10" type="primary">LOC122141736</name>
</gene>
<dbReference type="PANTHER" id="PTHR32261:SF4">
    <property type="entry name" value="CALCIUM HOMEOSTASIS MODULATOR PROTEIN 6"/>
    <property type="match status" value="1"/>
</dbReference>
<keyword evidence="6" id="KW-0406">Ion transport</keyword>
<comment type="subcellular location">
    <subcellularLocation>
        <location evidence="1">Membrane</location>
        <topology evidence="1">Multi-pass membrane protein</topology>
    </subcellularLocation>
</comment>
<dbReference type="KEGG" id="ccar:122141736"/>